<dbReference type="PANTHER" id="PTHR23416:SF78">
    <property type="entry name" value="LIPOPOLYSACCHARIDE BIOSYNTHESIS O-ACETYL TRANSFERASE WBBJ-RELATED"/>
    <property type="match status" value="1"/>
</dbReference>
<evidence type="ECO:0000256" key="3">
    <source>
        <dbReference type="ARBA" id="ARBA00023315"/>
    </source>
</evidence>
<dbReference type="SUPFAM" id="SSF51161">
    <property type="entry name" value="Trimeric LpxA-like enzymes"/>
    <property type="match status" value="1"/>
</dbReference>
<dbReference type="Pfam" id="PF14602">
    <property type="entry name" value="Hexapep_2"/>
    <property type="match status" value="1"/>
</dbReference>
<dbReference type="InterPro" id="IPR051159">
    <property type="entry name" value="Hexapeptide_acetyltransf"/>
</dbReference>
<dbReference type="CDD" id="cd04647">
    <property type="entry name" value="LbH_MAT_like"/>
    <property type="match status" value="1"/>
</dbReference>
<dbReference type="InterPro" id="IPR011004">
    <property type="entry name" value="Trimer_LpxA-like_sf"/>
</dbReference>
<keyword evidence="2" id="KW-0677">Repeat</keyword>
<dbReference type="InterPro" id="IPR018357">
    <property type="entry name" value="Hexapep_transf_CS"/>
</dbReference>
<dbReference type="Pfam" id="PF00132">
    <property type="entry name" value="Hexapep"/>
    <property type="match status" value="1"/>
</dbReference>
<gene>
    <name evidence="4" type="ORF">BSYN_08390</name>
</gene>
<reference evidence="4 5" key="1">
    <citation type="submission" date="2023-04" db="EMBL/GenBank/DDBJ databases">
        <title>Draft genome sequence of acteroides sedimenti strain YN3PY1.</title>
        <authorList>
            <person name="Yoshida N."/>
        </authorList>
    </citation>
    <scope>NUCLEOTIDE SEQUENCE [LARGE SCALE GENOMIC DNA]</scope>
    <source>
        <strain evidence="4 5">YN3PY1</strain>
    </source>
</reference>
<protein>
    <submittedName>
        <fullName evidence="4">Acyltransferase</fullName>
    </submittedName>
</protein>
<keyword evidence="5" id="KW-1185">Reference proteome</keyword>
<evidence type="ECO:0000313" key="4">
    <source>
        <dbReference type="EMBL" id="BEG98574.1"/>
    </source>
</evidence>
<keyword evidence="1" id="KW-0808">Transferase</keyword>
<proteinExistence type="predicted"/>
<dbReference type="EMBL" id="AP028055">
    <property type="protein sequence ID" value="BEG98574.1"/>
    <property type="molecule type" value="Genomic_DNA"/>
</dbReference>
<dbReference type="Proteomes" id="UP001496674">
    <property type="component" value="Chromosome"/>
</dbReference>
<evidence type="ECO:0000313" key="5">
    <source>
        <dbReference type="Proteomes" id="UP001496674"/>
    </source>
</evidence>
<dbReference type="Gene3D" id="2.160.10.10">
    <property type="entry name" value="Hexapeptide repeat proteins"/>
    <property type="match status" value="1"/>
</dbReference>
<organism evidence="4 5">
    <name type="scientific">Bacteroides sedimenti</name>
    <dbReference type="NCBI Taxonomy" id="2136147"/>
    <lineage>
        <taxon>Bacteria</taxon>
        <taxon>Pseudomonadati</taxon>
        <taxon>Bacteroidota</taxon>
        <taxon>Bacteroidia</taxon>
        <taxon>Bacteroidales</taxon>
        <taxon>Bacteroidaceae</taxon>
        <taxon>Bacteroides</taxon>
    </lineage>
</organism>
<sequence length="154" mass="16803">MRYIKKLLISIKRYFFLRDIKHKGRNISLFFPLIIEGKENVTIGNNSQIGSYCHIWGNGGVIIGDDVLIAAHCCISSLNHDYSSDLIRTGKIIPKAVVIENNVWLGYNVTVLPGVKIGYGSVIGAGSVVANNIPPNSIAVGNPAKVIKKRLVNC</sequence>
<dbReference type="InterPro" id="IPR001451">
    <property type="entry name" value="Hexapep"/>
</dbReference>
<dbReference type="GO" id="GO:0016746">
    <property type="term" value="F:acyltransferase activity"/>
    <property type="evidence" value="ECO:0007669"/>
    <property type="project" value="UniProtKB-KW"/>
</dbReference>
<evidence type="ECO:0000256" key="2">
    <source>
        <dbReference type="ARBA" id="ARBA00022737"/>
    </source>
</evidence>
<keyword evidence="3 4" id="KW-0012">Acyltransferase</keyword>
<name>A0ABN6Z8X2_9BACE</name>
<dbReference type="RefSeq" id="WP_353333612.1">
    <property type="nucleotide sequence ID" value="NZ_AP028055.1"/>
</dbReference>
<evidence type="ECO:0000256" key="1">
    <source>
        <dbReference type="ARBA" id="ARBA00022679"/>
    </source>
</evidence>
<dbReference type="PANTHER" id="PTHR23416">
    <property type="entry name" value="SIALIC ACID SYNTHASE-RELATED"/>
    <property type="match status" value="1"/>
</dbReference>
<accession>A0ABN6Z8X2</accession>
<dbReference type="PROSITE" id="PS00101">
    <property type="entry name" value="HEXAPEP_TRANSFERASES"/>
    <property type="match status" value="1"/>
</dbReference>